<evidence type="ECO:0000313" key="3">
    <source>
        <dbReference type="Proteomes" id="UP001519064"/>
    </source>
</evidence>
<organism evidence="2 3">
    <name type="scientific">Streptomyces oryzae</name>
    <dbReference type="NCBI Taxonomy" id="1434886"/>
    <lineage>
        <taxon>Bacteria</taxon>
        <taxon>Bacillati</taxon>
        <taxon>Actinomycetota</taxon>
        <taxon>Actinomycetes</taxon>
        <taxon>Kitasatosporales</taxon>
        <taxon>Streptomycetaceae</taxon>
        <taxon>Streptomyces</taxon>
    </lineage>
</organism>
<keyword evidence="1" id="KW-1133">Transmembrane helix</keyword>
<dbReference type="Proteomes" id="UP001519064">
    <property type="component" value="Unassembled WGS sequence"/>
</dbReference>
<proteinExistence type="predicted"/>
<keyword evidence="1" id="KW-0812">Transmembrane</keyword>
<accession>A0ABS3XJK7</accession>
<comment type="caution">
    <text evidence="2">The sequence shown here is derived from an EMBL/GenBank/DDBJ whole genome shotgun (WGS) entry which is preliminary data.</text>
</comment>
<feature type="transmembrane region" description="Helical" evidence="1">
    <location>
        <begin position="21"/>
        <end position="49"/>
    </location>
</feature>
<keyword evidence="2" id="KW-0418">Kinase</keyword>
<evidence type="ECO:0000256" key="1">
    <source>
        <dbReference type="SAM" id="Phobius"/>
    </source>
</evidence>
<gene>
    <name evidence="2" type="ORF">ITI46_28175</name>
</gene>
<name>A0ABS3XJK7_9ACTN</name>
<reference evidence="2 3" key="1">
    <citation type="submission" date="2020-11" db="EMBL/GenBank/DDBJ databases">
        <title>Streptomyces spirodelae sp. nov., isolated from duckweed.</title>
        <authorList>
            <person name="Saimee Y."/>
            <person name="Duangmal K."/>
        </authorList>
    </citation>
    <scope>NUCLEOTIDE SEQUENCE [LARGE SCALE GENOMIC DNA]</scope>
    <source>
        <strain evidence="2 3">S16-07</strain>
    </source>
</reference>
<keyword evidence="1" id="KW-0472">Membrane</keyword>
<feature type="non-terminal residue" evidence="2">
    <location>
        <position position="91"/>
    </location>
</feature>
<evidence type="ECO:0000313" key="2">
    <source>
        <dbReference type="EMBL" id="MBO8195496.1"/>
    </source>
</evidence>
<keyword evidence="3" id="KW-1185">Reference proteome</keyword>
<dbReference type="EMBL" id="JADKMA010000195">
    <property type="protein sequence ID" value="MBO8195496.1"/>
    <property type="molecule type" value="Genomic_DNA"/>
</dbReference>
<dbReference type="GO" id="GO:0016301">
    <property type="term" value="F:kinase activity"/>
    <property type="evidence" value="ECO:0007669"/>
    <property type="project" value="UniProtKB-KW"/>
</dbReference>
<keyword evidence="2" id="KW-0808">Transferase</keyword>
<protein>
    <submittedName>
        <fullName evidence="2">Two-component sensor histidine kinase</fullName>
    </submittedName>
</protein>
<sequence length="91" mass="9671">MSGLFARLRGTLRVPRSLRARLVLSAVAMIAVVAAVIGTVTTIALHTYLYQQLDSQLKDVTFRAAGPGPPGHPRPPGLEKLRFLGVGGQPV</sequence>